<sequence>MTLRLSKLSWLVWAWAPAAPVPHNRYIVATLLPGDLFELVPQEPTKDALHLQSLVYGAQPSATPTNPFICWTFCRCSAFSCALVRSWKSNTRRTLPEPRISSRSWRAASERLRRSRVWSSILGTSSSRLSSFGSELVLQTRPNKVILSNAILLVRVTRFPSSTTIEAPALTMNKAMSASTRHTHRQNRVEAIASISESVRVENR</sequence>
<proteinExistence type="predicted"/>
<reference evidence="1" key="1">
    <citation type="submission" date="2009-06" db="EMBL/GenBank/DDBJ databases">
        <title>Complete sequence plasmid 1 of Ralstonia pickettii 12D.</title>
        <authorList>
            <consortium name="US DOE Joint Genome Institute"/>
            <person name="Lucas S."/>
            <person name="Copeland A."/>
            <person name="Lapidus A."/>
            <person name="Glavina del Rio T."/>
            <person name="Dalin E."/>
            <person name="Tice H."/>
            <person name="Bruce D."/>
            <person name="Goodwin L."/>
            <person name="Pitluck S."/>
            <person name="Sims D."/>
            <person name="Meincke L."/>
            <person name="Brettin T."/>
            <person name="Detter J.C."/>
            <person name="Han C."/>
            <person name="Larimer F."/>
            <person name="Land M."/>
            <person name="Hauser L."/>
            <person name="Kyrpides N."/>
            <person name="Ovchinnikova G."/>
            <person name="Marsh T."/>
            <person name="Richardson P."/>
        </authorList>
    </citation>
    <scope>NUCLEOTIDE SEQUENCE [LARGE SCALE GENOMIC DNA]</scope>
    <source>
        <plasmid evidence="1">12D</plasmid>
        <plasmid evidence="1">pRp12D01</plasmid>
    </source>
</reference>
<name>C6BPM0_RALP1</name>
<geneLocation type="plasmid" evidence="1">
    <name>pRp12D01</name>
</geneLocation>
<gene>
    <name evidence="1" type="ordered locus">Rpic12D_4910</name>
</gene>
<dbReference type="HOGENOM" id="CLU_1342327_0_0_4"/>
<organism evidence="1">
    <name type="scientific">Ralstonia pickettii (strain 12D)</name>
    <dbReference type="NCBI Taxonomy" id="428406"/>
    <lineage>
        <taxon>Bacteria</taxon>
        <taxon>Pseudomonadati</taxon>
        <taxon>Pseudomonadota</taxon>
        <taxon>Betaproteobacteria</taxon>
        <taxon>Burkholderiales</taxon>
        <taxon>Burkholderiaceae</taxon>
        <taxon>Ralstonia</taxon>
    </lineage>
</organism>
<accession>C6BPM0</accession>
<evidence type="ECO:0000313" key="1">
    <source>
        <dbReference type="EMBL" id="ACS66144.1"/>
    </source>
</evidence>
<dbReference type="AlphaFoldDB" id="C6BPM0"/>
<dbReference type="KEGG" id="rpf:Rpic12D_4910"/>
<protein>
    <submittedName>
        <fullName evidence="1">Uncharacterized protein</fullName>
    </submittedName>
</protein>
<dbReference type="EMBL" id="CP001646">
    <property type="protein sequence ID" value="ACS66144.1"/>
    <property type="molecule type" value="Genomic_DNA"/>
</dbReference>
<keyword evidence="1" id="KW-0614">Plasmid</keyword>